<dbReference type="SUPFAM" id="SSF53335">
    <property type="entry name" value="S-adenosyl-L-methionine-dependent methyltransferases"/>
    <property type="match status" value="1"/>
</dbReference>
<dbReference type="InterPro" id="IPR029063">
    <property type="entry name" value="SAM-dependent_MTases_sf"/>
</dbReference>
<accession>A0A1N7K5Q3</accession>
<proteinExistence type="predicted"/>
<dbReference type="STRING" id="407234.SAMN05421795_101638"/>
<dbReference type="Gene3D" id="3.40.50.150">
    <property type="entry name" value="Vaccinia Virus protein VP39"/>
    <property type="match status" value="1"/>
</dbReference>
<evidence type="ECO:0000313" key="1">
    <source>
        <dbReference type="EMBL" id="SIS56945.1"/>
    </source>
</evidence>
<dbReference type="Proteomes" id="UP000186098">
    <property type="component" value="Unassembled WGS sequence"/>
</dbReference>
<name>A0A1N7K5Q3_9RHOB</name>
<evidence type="ECO:0008006" key="3">
    <source>
        <dbReference type="Google" id="ProtNLM"/>
    </source>
</evidence>
<gene>
    <name evidence="1" type="ORF">SAMN05421795_101638</name>
</gene>
<dbReference type="AlphaFoldDB" id="A0A1N7K5Q3"/>
<organism evidence="1 2">
    <name type="scientific">Phaeovulum vinaykumarii</name>
    <dbReference type="NCBI Taxonomy" id="407234"/>
    <lineage>
        <taxon>Bacteria</taxon>
        <taxon>Pseudomonadati</taxon>
        <taxon>Pseudomonadota</taxon>
        <taxon>Alphaproteobacteria</taxon>
        <taxon>Rhodobacterales</taxon>
        <taxon>Paracoccaceae</taxon>
        <taxon>Phaeovulum</taxon>
    </lineage>
</organism>
<protein>
    <recommendedName>
        <fullName evidence="3">Methyltransferase domain-containing protein</fullName>
    </recommendedName>
</protein>
<keyword evidence="2" id="KW-1185">Reference proteome</keyword>
<dbReference type="EMBL" id="FTOM01000001">
    <property type="protein sequence ID" value="SIS56945.1"/>
    <property type="molecule type" value="Genomic_DNA"/>
</dbReference>
<reference evidence="2" key="1">
    <citation type="submission" date="2017-01" db="EMBL/GenBank/DDBJ databases">
        <authorList>
            <person name="Varghese N."/>
            <person name="Submissions S."/>
        </authorList>
    </citation>
    <scope>NUCLEOTIDE SEQUENCE [LARGE SCALE GENOMIC DNA]</scope>
    <source>
        <strain evidence="2">DSM 18714</strain>
    </source>
</reference>
<dbReference type="RefSeq" id="WP_076363428.1">
    <property type="nucleotide sequence ID" value="NZ_FTOM01000001.1"/>
</dbReference>
<dbReference type="OrthoDB" id="7666974at2"/>
<evidence type="ECO:0000313" key="2">
    <source>
        <dbReference type="Proteomes" id="UP000186098"/>
    </source>
</evidence>
<sequence length="261" mass="28098">MTSLNRDIAALAARPEIRALDVGAFGRDDLFNLILQRSEVLYDVPRAGQLIRLWEGGDPGPLEAEVDRLGPEIARRAAGVIWEEFTALLPVLSERPVIRLADIGCGYAIFDLFAARALGCDPVLIDLESNARRHFSFAAEGAAYASLSVARGFLESNGIAPERISVLNPGRESVIGIGPVDLVVSFLSCGFHYPVSTYTAFFARNVAPGGRIMLDLRLRGGERGARAEDQIGDLAPLGSIRDLPAPPKARRVLVTRPGGVQ</sequence>